<dbReference type="PRINTS" id="PR00629">
    <property type="entry name" value="SHCPIDOMAIN"/>
</dbReference>
<dbReference type="GO" id="GO:0030971">
    <property type="term" value="F:receptor tyrosine kinase binding"/>
    <property type="evidence" value="ECO:0007669"/>
    <property type="project" value="TreeGrafter"/>
</dbReference>
<dbReference type="KEGG" id="clv:102091397"/>
<dbReference type="GO" id="GO:0007169">
    <property type="term" value="P:cell surface receptor protein tyrosine kinase signaling pathway"/>
    <property type="evidence" value="ECO:0007669"/>
    <property type="project" value="TreeGrafter"/>
</dbReference>
<dbReference type="EMBL" id="AKCR02000015">
    <property type="protein sequence ID" value="PKK28541.1"/>
    <property type="molecule type" value="Genomic_DNA"/>
</dbReference>
<protein>
    <submittedName>
        <fullName evidence="6">SHC (Src homology 2 domain containing) transforming protein 3</fullName>
    </submittedName>
</protein>
<dbReference type="STRING" id="8932.A0A2I0MFT0"/>
<dbReference type="CDD" id="cd09925">
    <property type="entry name" value="SH2_SHC"/>
    <property type="match status" value="1"/>
</dbReference>
<keyword evidence="1 2" id="KW-0727">SH2 domain</keyword>
<dbReference type="OrthoDB" id="9938362at2759"/>
<feature type="domain" description="PID" evidence="4">
    <location>
        <begin position="171"/>
        <end position="336"/>
    </location>
</feature>
<keyword evidence="7" id="KW-1185">Reference proteome</keyword>
<sequence>MLQRTKYNRFRNDSVTSVDDLIHNLSMNSKVSAVATTSTAPSYLVSPEVLRKDHEDGPTTLCTLMHKMSHLKLSHTGSLLGIKNLSSAVKELAVSKLQGSSSASSSAAGASDNTCNLVSATSCSQQDVSKMSMGKKPRSEEVHPGGEDWNQSSSFVNKPSRGWLHSSEKILGPGVTYIVKYLGCIEVLRSMRSLDFNTRTQIAREAISRVCEAVPGTKGAFKKRKPPSKVLSSILGKSNLQFAGMSIMLNISTTSLNLMTPDTKQIIANHHMQSISFASGGDPDTTDYVAYVAKDPVNRRACHILECCDGLAQDVISTIGQAFELRFKQYLRCPSKISTFHDRMQSFDEPWMEEDNEATEHPYYNNIPNKMPPPGGFIDARLKTRLPTAADTAQSAAGVGGDQTYYQSRHLGDKFSEDWPHGLVKQGSLDICSMPEGKSQVTPTVEMPAYVNTQHIDIEALLALQADAEITFSGTADDTKESSPGKDLFDMKPFEDALKNQASEAALSKSTSTGCTSPLLSRAADCTVAKELSTEPWYQGEMSRKDAEQLLKKCGDFLVRKSTTNPGSYVLTGMQNGQAKHLLLVDPEGTVRTKDRVFDSISHLINHHLENNLPIVSSGSELCLQQPAERKH</sequence>
<dbReference type="Gene3D" id="2.30.29.30">
    <property type="entry name" value="Pleckstrin-homology domain (PH domain)/Phosphotyrosine-binding domain (PTB)"/>
    <property type="match status" value="1"/>
</dbReference>
<dbReference type="PANTHER" id="PTHR10337:SF4">
    <property type="entry name" value="SHC-TRANSFORMING PROTEIN 3"/>
    <property type="match status" value="1"/>
</dbReference>
<evidence type="ECO:0000259" key="4">
    <source>
        <dbReference type="PROSITE" id="PS01179"/>
    </source>
</evidence>
<dbReference type="GeneID" id="102091397"/>
<dbReference type="InterPro" id="IPR035676">
    <property type="entry name" value="SHC_SH2"/>
</dbReference>
<comment type="caution">
    <text evidence="6">The sequence shown here is derived from an EMBL/GenBank/DDBJ whole genome shotgun (WGS) entry which is preliminary data.</text>
</comment>
<dbReference type="AlphaFoldDB" id="A0A2I0MFT0"/>
<dbReference type="SMART" id="SM00252">
    <property type="entry name" value="SH2"/>
    <property type="match status" value="1"/>
</dbReference>
<dbReference type="InParanoid" id="A0A2I0MFT0"/>
<dbReference type="CDD" id="cd01209">
    <property type="entry name" value="PTB_Shc"/>
    <property type="match status" value="1"/>
</dbReference>
<organism evidence="6 7">
    <name type="scientific">Columba livia</name>
    <name type="common">Rock dove</name>
    <dbReference type="NCBI Taxonomy" id="8932"/>
    <lineage>
        <taxon>Eukaryota</taxon>
        <taxon>Metazoa</taxon>
        <taxon>Chordata</taxon>
        <taxon>Craniata</taxon>
        <taxon>Vertebrata</taxon>
        <taxon>Euteleostomi</taxon>
        <taxon>Archelosauria</taxon>
        <taxon>Archosauria</taxon>
        <taxon>Dinosauria</taxon>
        <taxon>Saurischia</taxon>
        <taxon>Theropoda</taxon>
        <taxon>Coelurosauria</taxon>
        <taxon>Aves</taxon>
        <taxon>Neognathae</taxon>
        <taxon>Neoaves</taxon>
        <taxon>Columbimorphae</taxon>
        <taxon>Columbiformes</taxon>
        <taxon>Columbidae</taxon>
        <taxon>Columba</taxon>
    </lineage>
</organism>
<dbReference type="CTD" id="53358"/>
<feature type="domain" description="SH2" evidence="5">
    <location>
        <begin position="537"/>
        <end position="628"/>
    </location>
</feature>
<dbReference type="PROSITE" id="PS50001">
    <property type="entry name" value="SH2"/>
    <property type="match status" value="1"/>
</dbReference>
<dbReference type="InterPro" id="IPR000980">
    <property type="entry name" value="SH2"/>
</dbReference>
<dbReference type="SUPFAM" id="SSF55550">
    <property type="entry name" value="SH2 domain"/>
    <property type="match status" value="1"/>
</dbReference>
<dbReference type="InterPro" id="IPR051235">
    <property type="entry name" value="CEP152/SHC-Transforming"/>
</dbReference>
<dbReference type="FunFam" id="2.30.29.30:FF:000036">
    <property type="entry name" value="SHC-transforming protein 1 isoform 3"/>
    <property type="match status" value="1"/>
</dbReference>
<dbReference type="InterPro" id="IPR036860">
    <property type="entry name" value="SH2_dom_sf"/>
</dbReference>
<dbReference type="GO" id="GO:0005886">
    <property type="term" value="C:plasma membrane"/>
    <property type="evidence" value="ECO:0007669"/>
    <property type="project" value="TreeGrafter"/>
</dbReference>
<dbReference type="PANTHER" id="PTHR10337">
    <property type="entry name" value="SHC TRANSFORMING PROTEIN"/>
    <property type="match status" value="1"/>
</dbReference>
<feature type="compositionally biased region" description="Basic and acidic residues" evidence="3">
    <location>
        <begin position="137"/>
        <end position="146"/>
    </location>
</feature>
<dbReference type="InterPro" id="IPR006019">
    <property type="entry name" value="PID_Shc-like"/>
</dbReference>
<dbReference type="InterPro" id="IPR006020">
    <property type="entry name" value="PTB/PI_dom"/>
</dbReference>
<dbReference type="Pfam" id="PF00017">
    <property type="entry name" value="SH2"/>
    <property type="match status" value="1"/>
</dbReference>
<dbReference type="GO" id="GO:0035556">
    <property type="term" value="P:intracellular signal transduction"/>
    <property type="evidence" value="ECO:0007669"/>
    <property type="project" value="InterPro"/>
</dbReference>
<dbReference type="Proteomes" id="UP000053872">
    <property type="component" value="Unassembled WGS sequence"/>
</dbReference>
<evidence type="ECO:0000256" key="1">
    <source>
        <dbReference type="ARBA" id="ARBA00022999"/>
    </source>
</evidence>
<dbReference type="Pfam" id="PF00640">
    <property type="entry name" value="PID"/>
    <property type="match status" value="1"/>
</dbReference>
<proteinExistence type="predicted"/>
<dbReference type="SMART" id="SM00462">
    <property type="entry name" value="PTB"/>
    <property type="match status" value="1"/>
</dbReference>
<evidence type="ECO:0000256" key="2">
    <source>
        <dbReference type="PROSITE-ProRule" id="PRU00191"/>
    </source>
</evidence>
<dbReference type="SUPFAM" id="SSF50729">
    <property type="entry name" value="PH domain-like"/>
    <property type="match status" value="1"/>
</dbReference>
<dbReference type="RefSeq" id="XP_005512160.1">
    <property type="nucleotide sequence ID" value="XM_005512103.4"/>
</dbReference>
<evidence type="ECO:0000256" key="3">
    <source>
        <dbReference type="SAM" id="MobiDB-lite"/>
    </source>
</evidence>
<name>A0A2I0MFT0_COLLI</name>
<dbReference type="Gene3D" id="3.30.505.10">
    <property type="entry name" value="SH2 domain"/>
    <property type="match status" value="1"/>
</dbReference>
<evidence type="ECO:0000313" key="6">
    <source>
        <dbReference type="EMBL" id="PKK28541.1"/>
    </source>
</evidence>
<dbReference type="PRINTS" id="PR00401">
    <property type="entry name" value="SH2DOMAIN"/>
</dbReference>
<dbReference type="FunFam" id="3.30.505.10:FF:000005">
    <property type="entry name" value="SHC-transforming protein 1 isoform 3"/>
    <property type="match status" value="1"/>
</dbReference>
<evidence type="ECO:0000259" key="5">
    <source>
        <dbReference type="PROSITE" id="PS50001"/>
    </source>
</evidence>
<dbReference type="PROSITE" id="PS01179">
    <property type="entry name" value="PID"/>
    <property type="match status" value="1"/>
</dbReference>
<accession>A0A2I0MFT0</accession>
<feature type="region of interest" description="Disordered" evidence="3">
    <location>
        <begin position="126"/>
        <end position="152"/>
    </location>
</feature>
<dbReference type="InterPro" id="IPR011993">
    <property type="entry name" value="PH-like_dom_sf"/>
</dbReference>
<reference evidence="6 7" key="1">
    <citation type="journal article" date="2013" name="Science">
        <title>Genomic diversity and evolution of the head crest in the rock pigeon.</title>
        <authorList>
            <person name="Shapiro M.D."/>
            <person name="Kronenberg Z."/>
            <person name="Li C."/>
            <person name="Domyan E.T."/>
            <person name="Pan H."/>
            <person name="Campbell M."/>
            <person name="Tan H."/>
            <person name="Huff C.D."/>
            <person name="Hu H."/>
            <person name="Vickrey A.I."/>
            <person name="Nielsen S.C."/>
            <person name="Stringham S.A."/>
            <person name="Hu H."/>
            <person name="Willerslev E."/>
            <person name="Gilbert M.T."/>
            <person name="Yandell M."/>
            <person name="Zhang G."/>
            <person name="Wang J."/>
        </authorList>
    </citation>
    <scope>NUCLEOTIDE SEQUENCE [LARGE SCALE GENOMIC DNA]</scope>
    <source>
        <tissue evidence="6">Blood</tissue>
    </source>
</reference>
<gene>
    <name evidence="6" type="primary">SHC3</name>
    <name evidence="6" type="ORF">A306_00007999</name>
</gene>
<evidence type="ECO:0000313" key="7">
    <source>
        <dbReference type="Proteomes" id="UP000053872"/>
    </source>
</evidence>